<dbReference type="InterPro" id="IPR001853">
    <property type="entry name" value="DSBA-like_thioredoxin_dom"/>
</dbReference>
<dbReference type="InterPro" id="IPR036249">
    <property type="entry name" value="Thioredoxin-like_sf"/>
</dbReference>
<dbReference type="EMBL" id="FWFN01000010">
    <property type="protein sequence ID" value="SLN73003.1"/>
    <property type="molecule type" value="Genomic_DNA"/>
</dbReference>
<dbReference type="PANTHER" id="PTHR13887:SF41">
    <property type="entry name" value="THIOREDOXIN SUPERFAMILY PROTEIN"/>
    <property type="match status" value="1"/>
</dbReference>
<dbReference type="GO" id="GO:0016491">
    <property type="term" value="F:oxidoreductase activity"/>
    <property type="evidence" value="ECO:0007669"/>
    <property type="project" value="InterPro"/>
</dbReference>
<dbReference type="AlphaFoldDB" id="A0A1X7A8Q1"/>
<proteinExistence type="predicted"/>
<feature type="domain" description="DSBA-like thioredoxin" evidence="1">
    <location>
        <begin position="8"/>
        <end position="204"/>
    </location>
</feature>
<reference evidence="3" key="1">
    <citation type="submission" date="2017-03" db="EMBL/GenBank/DDBJ databases">
        <authorList>
            <person name="Rodrigo-Torres L."/>
            <person name="Arahal R.D."/>
            <person name="Lucena T."/>
        </authorList>
    </citation>
    <scope>NUCLEOTIDE SEQUENCE [LARGE SCALE GENOMIC DNA]</scope>
    <source>
        <strain evidence="3">CECT 7751</strain>
    </source>
</reference>
<dbReference type="Pfam" id="PF01323">
    <property type="entry name" value="DSBA"/>
    <property type="match status" value="1"/>
</dbReference>
<evidence type="ECO:0000259" key="1">
    <source>
        <dbReference type="Pfam" id="PF01323"/>
    </source>
</evidence>
<dbReference type="CDD" id="cd03024">
    <property type="entry name" value="DsbA_FrnE"/>
    <property type="match status" value="1"/>
</dbReference>
<evidence type="ECO:0000313" key="3">
    <source>
        <dbReference type="Proteomes" id="UP000193963"/>
    </source>
</evidence>
<dbReference type="Gene3D" id="3.40.30.10">
    <property type="entry name" value="Glutaredoxin"/>
    <property type="match status" value="1"/>
</dbReference>
<dbReference type="SUPFAM" id="SSF52833">
    <property type="entry name" value="Thioredoxin-like"/>
    <property type="match status" value="1"/>
</dbReference>
<keyword evidence="3" id="KW-1185">Reference proteome</keyword>
<organism evidence="2 3">
    <name type="scientific">Pseudooceanicola marinus</name>
    <dbReference type="NCBI Taxonomy" id="396013"/>
    <lineage>
        <taxon>Bacteria</taxon>
        <taxon>Pseudomonadati</taxon>
        <taxon>Pseudomonadota</taxon>
        <taxon>Alphaproteobacteria</taxon>
        <taxon>Rhodobacterales</taxon>
        <taxon>Paracoccaceae</taxon>
        <taxon>Pseudooceanicola</taxon>
    </lineage>
</organism>
<protein>
    <submittedName>
        <fullName evidence="2">DSBA-like thioredoxin domain protein</fullName>
    </submittedName>
</protein>
<dbReference type="PANTHER" id="PTHR13887">
    <property type="entry name" value="GLUTATHIONE S-TRANSFERASE KAPPA"/>
    <property type="match status" value="1"/>
</dbReference>
<dbReference type="Proteomes" id="UP000193963">
    <property type="component" value="Unassembled WGS sequence"/>
</dbReference>
<name>A0A1X7A8Q1_9RHOB</name>
<gene>
    <name evidence="2" type="ORF">PSM7751_03988</name>
</gene>
<accession>A0A1X7A8Q1</accession>
<sequence length="221" mass="24504">MTDTPVKIDILSDPICPWCYIGKTLLDRALAERPGHPFVIEWHPFQLNPDMPREGMDRRAYLVSKFGEETADKVYDQIAERAKADGVEADFTQITRTPNTLDAHRLIHWAGLEQVQGKVVDALFAANFRDGRDIGDHEVLADIADSAGMDAAVVRRLLESDADEQAIRDRDAHSRKMGVNSVPTFIVAQQHAVPGAQPVELWLQVIDEITGKLAEGDAPEA</sequence>
<evidence type="ECO:0000313" key="2">
    <source>
        <dbReference type="EMBL" id="SLN73003.1"/>
    </source>
</evidence>
<dbReference type="OrthoDB" id="9799122at2"/>
<dbReference type="RefSeq" id="WP_085890005.1">
    <property type="nucleotide sequence ID" value="NZ_FWFN01000010.1"/>
</dbReference>